<dbReference type="Proteomes" id="UP000240971">
    <property type="component" value="Unassembled WGS sequence"/>
</dbReference>
<evidence type="ECO:0000256" key="2">
    <source>
        <dbReference type="ARBA" id="ARBA00023315"/>
    </source>
</evidence>
<gene>
    <name evidence="4" type="ORF">CLV51_105225</name>
</gene>
<evidence type="ECO:0000259" key="3">
    <source>
        <dbReference type="PROSITE" id="PS51186"/>
    </source>
</evidence>
<sequence length="152" mass="16952">MINIIRTDANNTDFRSLVMELDKLLAKRNGEDQSFYEQFNKLDNIKHSIVAYVDGVPAGCGAIKAYETDGMEIKRMFVAPAFRGKGIATTILKALELWAAELHVSYCILETGKMLPEAIALYLKNGYDIIRNYGQYVGVTESVCFKKVVASS</sequence>
<protein>
    <submittedName>
        <fullName evidence="4">Acetyltransferase (GNAT) family protein</fullName>
    </submittedName>
</protein>
<evidence type="ECO:0000256" key="1">
    <source>
        <dbReference type="ARBA" id="ARBA00022679"/>
    </source>
</evidence>
<reference evidence="4 5" key="1">
    <citation type="submission" date="2018-03" db="EMBL/GenBank/DDBJ databases">
        <title>Genomic Encyclopedia of Archaeal and Bacterial Type Strains, Phase II (KMG-II): from individual species to whole genera.</title>
        <authorList>
            <person name="Goeker M."/>
        </authorList>
    </citation>
    <scope>NUCLEOTIDE SEQUENCE [LARGE SCALE GENOMIC DNA]</scope>
    <source>
        <strain evidence="4 5">DSM 24859</strain>
    </source>
</reference>
<evidence type="ECO:0000313" key="5">
    <source>
        <dbReference type="Proteomes" id="UP000240971"/>
    </source>
</evidence>
<proteinExistence type="predicted"/>
<keyword evidence="1 4" id="KW-0808">Transferase</keyword>
<dbReference type="OrthoDB" id="9803233at2"/>
<dbReference type="CDD" id="cd04301">
    <property type="entry name" value="NAT_SF"/>
    <property type="match status" value="1"/>
</dbReference>
<dbReference type="InterPro" id="IPR000182">
    <property type="entry name" value="GNAT_dom"/>
</dbReference>
<keyword evidence="5" id="KW-1185">Reference proteome</keyword>
<dbReference type="InterPro" id="IPR050832">
    <property type="entry name" value="Bact_Acetyltransf"/>
</dbReference>
<evidence type="ECO:0000313" key="4">
    <source>
        <dbReference type="EMBL" id="PSL44852.1"/>
    </source>
</evidence>
<dbReference type="PANTHER" id="PTHR43877:SF2">
    <property type="entry name" value="AMINOALKYLPHOSPHONATE N-ACETYLTRANSFERASE-RELATED"/>
    <property type="match status" value="1"/>
</dbReference>
<dbReference type="EMBL" id="PYAW01000005">
    <property type="protein sequence ID" value="PSL44852.1"/>
    <property type="molecule type" value="Genomic_DNA"/>
</dbReference>
<dbReference type="Gene3D" id="3.40.630.30">
    <property type="match status" value="1"/>
</dbReference>
<dbReference type="Pfam" id="PF00583">
    <property type="entry name" value="Acetyltransf_1"/>
    <property type="match status" value="1"/>
</dbReference>
<accession>A0A2P8HF44</accession>
<dbReference type="SUPFAM" id="SSF55729">
    <property type="entry name" value="Acyl-CoA N-acyltransferases (Nat)"/>
    <property type="match status" value="1"/>
</dbReference>
<dbReference type="AlphaFoldDB" id="A0A2P8HF44"/>
<dbReference type="GO" id="GO:0016747">
    <property type="term" value="F:acyltransferase activity, transferring groups other than amino-acyl groups"/>
    <property type="evidence" value="ECO:0007669"/>
    <property type="project" value="InterPro"/>
</dbReference>
<feature type="domain" description="N-acetyltransferase" evidence="3">
    <location>
        <begin position="3"/>
        <end position="150"/>
    </location>
</feature>
<organism evidence="4 5">
    <name type="scientific">Chitinophaga niastensis</name>
    <dbReference type="NCBI Taxonomy" id="536980"/>
    <lineage>
        <taxon>Bacteria</taxon>
        <taxon>Pseudomonadati</taxon>
        <taxon>Bacteroidota</taxon>
        <taxon>Chitinophagia</taxon>
        <taxon>Chitinophagales</taxon>
        <taxon>Chitinophagaceae</taxon>
        <taxon>Chitinophaga</taxon>
    </lineage>
</organism>
<comment type="caution">
    <text evidence="4">The sequence shown here is derived from an EMBL/GenBank/DDBJ whole genome shotgun (WGS) entry which is preliminary data.</text>
</comment>
<keyword evidence="2" id="KW-0012">Acyltransferase</keyword>
<dbReference type="RefSeq" id="WP_106530283.1">
    <property type="nucleotide sequence ID" value="NZ_PYAW01000005.1"/>
</dbReference>
<dbReference type="PANTHER" id="PTHR43877">
    <property type="entry name" value="AMINOALKYLPHOSPHONATE N-ACETYLTRANSFERASE-RELATED-RELATED"/>
    <property type="match status" value="1"/>
</dbReference>
<dbReference type="InterPro" id="IPR016181">
    <property type="entry name" value="Acyl_CoA_acyltransferase"/>
</dbReference>
<name>A0A2P8HF44_CHINA</name>
<dbReference type="PROSITE" id="PS51186">
    <property type="entry name" value="GNAT"/>
    <property type="match status" value="1"/>
</dbReference>